<dbReference type="Pfam" id="PF00013">
    <property type="entry name" value="KH_1"/>
    <property type="match status" value="2"/>
</dbReference>
<name>A0AAV5T3E3_9BILA</name>
<dbReference type="PROSITE" id="PS50084">
    <property type="entry name" value="KH_TYPE_1"/>
    <property type="match status" value="2"/>
</dbReference>
<evidence type="ECO:0000313" key="6">
    <source>
        <dbReference type="Proteomes" id="UP001432027"/>
    </source>
</evidence>
<dbReference type="SUPFAM" id="SSF54791">
    <property type="entry name" value="Eukaryotic type KH-domain (KH-domain type I)"/>
    <property type="match status" value="2"/>
</dbReference>
<evidence type="ECO:0000256" key="2">
    <source>
        <dbReference type="PROSITE-ProRule" id="PRU00117"/>
    </source>
</evidence>
<dbReference type="PANTHER" id="PTHR10288">
    <property type="entry name" value="KH DOMAIN CONTAINING RNA BINDING PROTEIN"/>
    <property type="match status" value="1"/>
</dbReference>
<dbReference type="CDD" id="cd22438">
    <property type="entry name" value="KH-I_PCBP_rpt1"/>
    <property type="match status" value="1"/>
</dbReference>
<accession>A0AAV5T3E3</accession>
<feature type="compositionally biased region" description="Polar residues" evidence="3">
    <location>
        <begin position="44"/>
        <end position="54"/>
    </location>
</feature>
<reference evidence="5" key="1">
    <citation type="submission" date="2023-10" db="EMBL/GenBank/DDBJ databases">
        <title>Genome assembly of Pristionchus species.</title>
        <authorList>
            <person name="Yoshida K."/>
            <person name="Sommer R.J."/>
        </authorList>
    </citation>
    <scope>NUCLEOTIDE SEQUENCE</scope>
    <source>
        <strain evidence="5">RS0144</strain>
    </source>
</reference>
<dbReference type="Gene3D" id="3.30.1370.10">
    <property type="entry name" value="K Homology domain, type 1"/>
    <property type="match status" value="2"/>
</dbReference>
<protein>
    <recommendedName>
        <fullName evidence="4">K Homology domain-containing protein</fullName>
    </recommendedName>
</protein>
<evidence type="ECO:0000256" key="1">
    <source>
        <dbReference type="ARBA" id="ARBA00022737"/>
    </source>
</evidence>
<organism evidence="5 6">
    <name type="scientific">Pristionchus entomophagus</name>
    <dbReference type="NCBI Taxonomy" id="358040"/>
    <lineage>
        <taxon>Eukaryota</taxon>
        <taxon>Metazoa</taxon>
        <taxon>Ecdysozoa</taxon>
        <taxon>Nematoda</taxon>
        <taxon>Chromadorea</taxon>
        <taxon>Rhabditida</taxon>
        <taxon>Rhabditina</taxon>
        <taxon>Diplogasteromorpha</taxon>
        <taxon>Diplogasteroidea</taxon>
        <taxon>Neodiplogasteridae</taxon>
        <taxon>Pristionchus</taxon>
    </lineage>
</organism>
<dbReference type="InterPro" id="IPR004088">
    <property type="entry name" value="KH_dom_type_1"/>
</dbReference>
<feature type="non-terminal residue" evidence="5">
    <location>
        <position position="1"/>
    </location>
</feature>
<keyword evidence="2" id="KW-0694">RNA-binding</keyword>
<proteinExistence type="predicted"/>
<feature type="compositionally biased region" description="Low complexity" evidence="3">
    <location>
        <begin position="31"/>
        <end position="43"/>
    </location>
</feature>
<feature type="region of interest" description="Disordered" evidence="3">
    <location>
        <begin position="31"/>
        <end position="72"/>
    </location>
</feature>
<dbReference type="AlphaFoldDB" id="A0AAV5T3E3"/>
<dbReference type="InterPro" id="IPR036612">
    <property type="entry name" value="KH_dom_type_1_sf"/>
</dbReference>
<comment type="caution">
    <text evidence="5">The sequence shown here is derived from an EMBL/GenBank/DDBJ whole genome shotgun (WGS) entry which is preliminary data.</text>
</comment>
<sequence length="434" mass="44218">EPSSSYAAQFLSAQHQQLLAAAAAQQAALLQGAYQTSSTSPTSNGSNQENNPTGKSPGVDEGESSTSDGTPNLNQILTIRLLMQGKEVGSIIGKRGDQIKLIREGSGAKINISDGSCPERIVTITGTTNTITKAMDMICTKFADDMKALPNSVPKPPITLRLIVPATQCGSIIGKGGSKIKEIRDATGASIQVASEMLPQSTERAVTLSGTAEAIVLCMGEVCTILIEAPPKGATLSYRPKPSFNPMLIASSAAATAQQLAMQQQQQHAALAAAAMLQQGGAATGGAAAAAAAQGQQMELVRAQQAHALQAALSGVHPSIAAALQQHQQQQQQVAALQYGGMMALDEKTALELMQSQAIAYHQQQQQAAAAAAGNPYAAAHQAMMAYGGSPIIKTSGANGMPTGAGGPVVSGAKSGAGSSSATTVASAVRYAPY</sequence>
<feature type="domain" description="K Homology" evidence="4">
    <location>
        <begin position="156"/>
        <end position="227"/>
    </location>
</feature>
<feature type="domain" description="K Homology" evidence="4">
    <location>
        <begin position="75"/>
        <end position="143"/>
    </location>
</feature>
<dbReference type="GO" id="GO:0003723">
    <property type="term" value="F:RNA binding"/>
    <property type="evidence" value="ECO:0007669"/>
    <property type="project" value="UniProtKB-UniRule"/>
</dbReference>
<evidence type="ECO:0000313" key="5">
    <source>
        <dbReference type="EMBL" id="GMS89764.1"/>
    </source>
</evidence>
<dbReference type="SMART" id="SM00322">
    <property type="entry name" value="KH"/>
    <property type="match status" value="2"/>
</dbReference>
<dbReference type="Proteomes" id="UP001432027">
    <property type="component" value="Unassembled WGS sequence"/>
</dbReference>
<keyword evidence="6" id="KW-1185">Reference proteome</keyword>
<dbReference type="EMBL" id="BTSX01000003">
    <property type="protein sequence ID" value="GMS89764.1"/>
    <property type="molecule type" value="Genomic_DNA"/>
</dbReference>
<keyword evidence="1" id="KW-0677">Repeat</keyword>
<evidence type="ECO:0000259" key="4">
    <source>
        <dbReference type="SMART" id="SM00322"/>
    </source>
</evidence>
<dbReference type="CDD" id="cd02396">
    <property type="entry name" value="KH-I_PCBP_rpt2"/>
    <property type="match status" value="1"/>
</dbReference>
<dbReference type="InterPro" id="IPR004087">
    <property type="entry name" value="KH_dom"/>
</dbReference>
<gene>
    <name evidence="5" type="ORF">PENTCL1PPCAC_11939</name>
</gene>
<evidence type="ECO:0000256" key="3">
    <source>
        <dbReference type="SAM" id="MobiDB-lite"/>
    </source>
</evidence>